<sequence length="54" mass="6137">MVILKSTVSSKDEKLKKKDRYEVGLQKNNKSRMIDTAIKEHIALYSAGFILLIA</sequence>
<comment type="caution">
    <text evidence="1">The sequence shown here is derived from an EMBL/GenBank/DDBJ whole genome shotgun (WGS) entry which is preliminary data.</text>
</comment>
<proteinExistence type="predicted"/>
<name>S3P5U8_9GAMM</name>
<dbReference type="HOGENOM" id="CLU_3039477_0_0_6"/>
<reference evidence="1 2" key="1">
    <citation type="submission" date="2013-06" db="EMBL/GenBank/DDBJ databases">
        <title>The Genome Sequence of Acinetobacter rudis CIP 110305.</title>
        <authorList>
            <consortium name="The Broad Institute Genome Sequencing Platform"/>
            <consortium name="The Broad Institute Genome Sequencing Center for Infectious Disease"/>
            <person name="Cerqueira G."/>
            <person name="Feldgarden M."/>
            <person name="Courvalin P."/>
            <person name="Perichon B."/>
            <person name="Grillot-Courvalin C."/>
            <person name="Clermont D."/>
            <person name="Rocha E."/>
            <person name="Yoon E.-J."/>
            <person name="Nemec A."/>
            <person name="Young S.K."/>
            <person name="Zeng Q."/>
            <person name="Gargeya S."/>
            <person name="Fitzgerald M."/>
            <person name="Abouelleil A."/>
            <person name="Alvarado L."/>
            <person name="Berlin A.M."/>
            <person name="Chapman S.B."/>
            <person name="Dewar J."/>
            <person name="Goldberg J."/>
            <person name="Griggs A."/>
            <person name="Gujja S."/>
            <person name="Hansen M."/>
            <person name="Howarth C."/>
            <person name="Imamovic A."/>
            <person name="Larimer J."/>
            <person name="McCowan C."/>
            <person name="Murphy C."/>
            <person name="Pearson M."/>
            <person name="Priest M."/>
            <person name="Roberts A."/>
            <person name="Saif S."/>
            <person name="Shea T."/>
            <person name="Sykes S."/>
            <person name="Wortman J."/>
            <person name="Nusbaum C."/>
            <person name="Birren B."/>
        </authorList>
    </citation>
    <scope>NUCLEOTIDE SEQUENCE [LARGE SCALE GENOMIC DNA]</scope>
    <source>
        <strain evidence="1 2">CIP 110305</strain>
    </source>
</reference>
<evidence type="ECO:0000313" key="1">
    <source>
        <dbReference type="EMBL" id="EPF81789.1"/>
    </source>
</evidence>
<organism evidence="1 2">
    <name type="scientific">Acinetobacter rudis CIP 110305</name>
    <dbReference type="NCBI Taxonomy" id="421052"/>
    <lineage>
        <taxon>Bacteria</taxon>
        <taxon>Pseudomonadati</taxon>
        <taxon>Pseudomonadota</taxon>
        <taxon>Gammaproteobacteria</taxon>
        <taxon>Moraxellales</taxon>
        <taxon>Moraxellaceae</taxon>
        <taxon>Acinetobacter</taxon>
    </lineage>
</organism>
<dbReference type="AlphaFoldDB" id="S3P5U8"/>
<dbReference type="EMBL" id="ATGI01000001">
    <property type="protein sequence ID" value="EPF81789.1"/>
    <property type="molecule type" value="Genomic_DNA"/>
</dbReference>
<keyword evidence="2" id="KW-1185">Reference proteome</keyword>
<gene>
    <name evidence="1" type="ORF">F945_00124</name>
</gene>
<accession>S3P5U8</accession>
<protein>
    <submittedName>
        <fullName evidence="1">Uncharacterized protein</fullName>
    </submittedName>
</protein>
<dbReference type="Proteomes" id="UP000014568">
    <property type="component" value="Unassembled WGS sequence"/>
</dbReference>
<dbReference type="STRING" id="632955.GCA_000829675_02749"/>
<evidence type="ECO:0000313" key="2">
    <source>
        <dbReference type="Proteomes" id="UP000014568"/>
    </source>
</evidence>
<dbReference type="PATRIC" id="fig|421052.3.peg.123"/>